<sequence length="115" mass="12479">MASSMTSMHVPTDLPTAMASASFARASSCRRRRRMVFRTAHLTCESAFFCVNPRLLSNPSNLLMSVKPPSACPYKRYSVATPANAIHENLLSIVADTFPLLTSSTNSKSTKVVPA</sequence>
<organism evidence="1">
    <name type="scientific">Opuntia streptacantha</name>
    <name type="common">Prickly pear cactus</name>
    <name type="synonym">Opuntia cardona</name>
    <dbReference type="NCBI Taxonomy" id="393608"/>
    <lineage>
        <taxon>Eukaryota</taxon>
        <taxon>Viridiplantae</taxon>
        <taxon>Streptophyta</taxon>
        <taxon>Embryophyta</taxon>
        <taxon>Tracheophyta</taxon>
        <taxon>Spermatophyta</taxon>
        <taxon>Magnoliopsida</taxon>
        <taxon>eudicotyledons</taxon>
        <taxon>Gunneridae</taxon>
        <taxon>Pentapetalae</taxon>
        <taxon>Caryophyllales</taxon>
        <taxon>Cactineae</taxon>
        <taxon>Cactaceae</taxon>
        <taxon>Opuntioideae</taxon>
        <taxon>Opuntia</taxon>
    </lineage>
</organism>
<protein>
    <submittedName>
        <fullName evidence="1">Uncharacterized protein</fullName>
    </submittedName>
</protein>
<accession>A0A7C9A864</accession>
<evidence type="ECO:0000313" key="1">
    <source>
        <dbReference type="EMBL" id="MBA4660310.1"/>
    </source>
</evidence>
<reference evidence="1" key="1">
    <citation type="journal article" date="2013" name="J. Plant Res.">
        <title>Effect of fungi and light on seed germination of three Opuntia species from semiarid lands of central Mexico.</title>
        <authorList>
            <person name="Delgado-Sanchez P."/>
            <person name="Jimenez-Bremont J.F."/>
            <person name="Guerrero-Gonzalez Mde L."/>
            <person name="Flores J."/>
        </authorList>
    </citation>
    <scope>NUCLEOTIDE SEQUENCE</scope>
    <source>
        <tissue evidence="1">Cladode</tissue>
    </source>
</reference>
<name>A0A7C9A864_OPUST</name>
<proteinExistence type="predicted"/>
<dbReference type="AlphaFoldDB" id="A0A7C9A864"/>
<dbReference type="EMBL" id="GISG01207492">
    <property type="protein sequence ID" value="MBA4660310.1"/>
    <property type="molecule type" value="Transcribed_RNA"/>
</dbReference>
<reference evidence="1" key="2">
    <citation type="submission" date="2020-07" db="EMBL/GenBank/DDBJ databases">
        <authorList>
            <person name="Vera ALvarez R."/>
            <person name="Arias-Moreno D.M."/>
            <person name="Jimenez-Jacinto V."/>
            <person name="Jimenez-Bremont J.F."/>
            <person name="Swaminathan K."/>
            <person name="Moose S.P."/>
            <person name="Guerrero-Gonzalez M.L."/>
            <person name="Marino-Ramirez L."/>
            <person name="Landsman D."/>
            <person name="Rodriguez-Kessler M."/>
            <person name="Delgado-Sanchez P."/>
        </authorList>
    </citation>
    <scope>NUCLEOTIDE SEQUENCE</scope>
    <source>
        <tissue evidence="1">Cladode</tissue>
    </source>
</reference>